<reference evidence="3" key="1">
    <citation type="journal article" date="2020" name="mSystems">
        <title>Genome- and Community-Level Interaction Insights into Carbon Utilization and Element Cycling Functions of Hydrothermarchaeota in Hydrothermal Sediment.</title>
        <authorList>
            <person name="Zhou Z."/>
            <person name="Liu Y."/>
            <person name="Xu W."/>
            <person name="Pan J."/>
            <person name="Luo Z.H."/>
            <person name="Li M."/>
        </authorList>
    </citation>
    <scope>NUCLEOTIDE SEQUENCE [LARGE SCALE GENOMIC DNA]</scope>
    <source>
        <strain evidence="3">SpSt-1224</strain>
    </source>
</reference>
<dbReference type="InterPro" id="IPR013815">
    <property type="entry name" value="ATP_grasp_subdomain_1"/>
</dbReference>
<dbReference type="GO" id="GO:0016301">
    <property type="term" value="F:kinase activity"/>
    <property type="evidence" value="ECO:0007669"/>
    <property type="project" value="InterPro"/>
</dbReference>
<proteinExistence type="predicted"/>
<feature type="domain" description="Pyruvate phosphate dikinase AMP/ATP-binding" evidence="2">
    <location>
        <begin position="970"/>
        <end position="1208"/>
    </location>
</feature>
<evidence type="ECO:0000313" key="3">
    <source>
        <dbReference type="EMBL" id="HET98263.1"/>
    </source>
</evidence>
<dbReference type="InterPro" id="IPR002192">
    <property type="entry name" value="PPDK_AMP/ATP-bd"/>
</dbReference>
<dbReference type="Pfam" id="PF00391">
    <property type="entry name" value="PEP-utilizers"/>
    <property type="match status" value="1"/>
</dbReference>
<dbReference type="Gene3D" id="1.20.80.30">
    <property type="match status" value="1"/>
</dbReference>
<evidence type="ECO:0000259" key="2">
    <source>
        <dbReference type="Pfam" id="PF01326"/>
    </source>
</evidence>
<accession>A0A7C2TJ52</accession>
<dbReference type="PANTHER" id="PTHR22931">
    <property type="entry name" value="PHOSPHOENOLPYRUVATE DIKINASE-RELATED"/>
    <property type="match status" value="1"/>
</dbReference>
<dbReference type="Gene3D" id="3.30.1490.20">
    <property type="entry name" value="ATP-grasp fold, A domain"/>
    <property type="match status" value="1"/>
</dbReference>
<gene>
    <name evidence="3" type="ORF">ENN98_06170</name>
</gene>
<comment type="caution">
    <text evidence="3">The sequence shown here is derived from an EMBL/GenBank/DDBJ whole genome shotgun (WGS) entry which is preliminary data.</text>
</comment>
<dbReference type="Proteomes" id="UP000885986">
    <property type="component" value="Unassembled WGS sequence"/>
</dbReference>
<dbReference type="Gene3D" id="3.50.30.10">
    <property type="entry name" value="Phosphohistidine domain"/>
    <property type="match status" value="1"/>
</dbReference>
<sequence length="1419" mass="162151">MGEKVVDKVCKPDIDSDALRANLRETAVACVELDPTWKVLLEVVSDYKGIHGTLEELLYDICHPFRNWRLILPRYRSFALKHLDHYRRHPQGPESCRLLCEIPLQALRETGKNEPLAAQAAEALLALLEKLVLILRPEELAAYRQTLGHCCNQLAALEPPLLMLLVQGQHSLKRIAARLAAKCQPPTAGDQGGICDLPAMARLLRQILLLNYRYWLGEEDPQPWFTSECEAICQGWQAGLLFQEISHARLAEHLRIAEEIDPERQENAINRLLELPDHLDIVRLYKEIPDRLVGEESADRFSENRKMLFLFRIMDTGGLALIHEETLREINRSLVRLIRRQSFEEIERFLLTTLALLKSNVRRYPHTSLQCIQVIGSEVFRRGNSRLVETFLWETVRFGFQYANVTGIGEDWQPLANPAHLANIRVWLNLVGQEPKWCSTLFSALIINLKLSGTCLKDTDLFQRDITELLNQPIEPVYNLVTQFAKLVPVFFNDIGAEGQLREVSTELDEIHQRRDKLIHFLRKQSHVESSNLIVDFIEAIILFWRDRDRRGLAPYLPEEVLAQISPKGEFVDDLHRLTNRIWGLNHIRQVTDLLNWDFTQRRQYLEQQEDIPAAERRRFDLLVRMYRLCHQKYNLGTEELRQHLKQAAVGGFPEMEQLLADLEICDTFECLTAMLDHLEGLKEIILSPEHFPAQESIYHKRHIAVDIPSIYGRYQERKFDALSLTFRLENLANTYLEKLPDTVNLAIITKATFIRILKCLRLYLRALKIDGITSRKLSSHLSLLSNSLGIKRFSYTQFLDIFRGLSEGVKDVIYTYYTNLHENNLSIIIPQIGSPNLLPKYRHLWQEDDPGGNINRLSESFMRDLIAGTFGLQHLDNFITRIYQTLEAQKEVLDEGNLDLLMTYNPERAVTPLNPRHSRNANLILLGNKGYNLTLLAIQGKPVPPGFTITTEVFRCWPVIREFNKCRDDFMARLRLALNRVEEQTGRRFGDPANPLLLSVRSGAAISMPGMMSTIHNVGLNEDIVTEFARQAGKEFLAWDNFRRFLQSWAMGRGAERECFQELMDAAKDRYGVRYKRDFSPEQIRNLALEYQKTIRGRGIGIPDDPWLQLTGAVEMVMASWDTPKSQDYRNIMDISDDWGTAVIVQTMVFGNIGAKSGSGVVFTAHPYRKVSRVALWGDYAVGDQGEDIVSGLVTTEPISVEQAELDGREPENTLERRFPAVYQRLLAICRNLVYEKRWNAQEIEFTFEGPEAENLYLLQTRDMITIKKKESFFIFADHDAAEKALLAHGVGVSGSALSGRAVFNGDNIQHLRLADPDATLILIRQDTVPEDIKEIAMADGLLTARGGQTSHAAVVATRLEKTCVVGCPSLKVYENEERCEINGTEINLGDAISIDGRKGLILQGAHPTKKEMQILPL</sequence>
<dbReference type="SUPFAM" id="SSF52009">
    <property type="entry name" value="Phosphohistidine domain"/>
    <property type="match status" value="1"/>
</dbReference>
<dbReference type="SUPFAM" id="SSF56059">
    <property type="entry name" value="Glutathione synthetase ATP-binding domain-like"/>
    <property type="match status" value="1"/>
</dbReference>
<protein>
    <submittedName>
        <fullName evidence="3">Phosphoenolpyruvate synthase</fullName>
    </submittedName>
</protein>
<dbReference type="InterPro" id="IPR010121">
    <property type="entry name" value="Pyruvate_phosphate_dikinase"/>
</dbReference>
<dbReference type="GO" id="GO:0050242">
    <property type="term" value="F:pyruvate, phosphate dikinase activity"/>
    <property type="evidence" value="ECO:0007669"/>
    <property type="project" value="InterPro"/>
</dbReference>
<dbReference type="InterPro" id="IPR008279">
    <property type="entry name" value="PEP-util_enz_mobile_dom"/>
</dbReference>
<dbReference type="GO" id="GO:0005524">
    <property type="term" value="F:ATP binding"/>
    <property type="evidence" value="ECO:0007669"/>
    <property type="project" value="InterPro"/>
</dbReference>
<dbReference type="InterPro" id="IPR036637">
    <property type="entry name" value="Phosphohistidine_dom_sf"/>
</dbReference>
<organism evidence="3">
    <name type="scientific">Desulfurivibrio alkaliphilus</name>
    <dbReference type="NCBI Taxonomy" id="427923"/>
    <lineage>
        <taxon>Bacteria</taxon>
        <taxon>Pseudomonadati</taxon>
        <taxon>Thermodesulfobacteriota</taxon>
        <taxon>Desulfobulbia</taxon>
        <taxon>Desulfobulbales</taxon>
        <taxon>Desulfobulbaceae</taxon>
        <taxon>Desulfurivibrio</taxon>
    </lineage>
</organism>
<dbReference type="Pfam" id="PF01326">
    <property type="entry name" value="PPDK_N"/>
    <property type="match status" value="1"/>
</dbReference>
<dbReference type="PANTHER" id="PTHR22931:SF9">
    <property type="entry name" value="PYRUVATE, PHOSPHATE DIKINASE 1, CHLOROPLASTIC"/>
    <property type="match status" value="1"/>
</dbReference>
<name>A0A7C2TJ52_9BACT</name>
<dbReference type="Gene3D" id="3.30.470.20">
    <property type="entry name" value="ATP-grasp fold, B domain"/>
    <property type="match status" value="1"/>
</dbReference>
<evidence type="ECO:0000259" key="1">
    <source>
        <dbReference type="Pfam" id="PF00391"/>
    </source>
</evidence>
<feature type="domain" description="PEP-utilising enzyme mobile" evidence="1">
    <location>
        <begin position="1322"/>
        <end position="1401"/>
    </location>
</feature>
<dbReference type="EMBL" id="DSDS01000139">
    <property type="protein sequence ID" value="HET98263.1"/>
    <property type="molecule type" value="Genomic_DNA"/>
</dbReference>